<dbReference type="InterPro" id="IPR011704">
    <property type="entry name" value="ATPase_dyneun-rel_AAA"/>
</dbReference>
<dbReference type="Proteomes" id="UP001319827">
    <property type="component" value="Chromosome"/>
</dbReference>
<dbReference type="InterPro" id="IPR027417">
    <property type="entry name" value="P-loop_NTPase"/>
</dbReference>
<evidence type="ECO:0000313" key="3">
    <source>
        <dbReference type="Proteomes" id="UP001319827"/>
    </source>
</evidence>
<evidence type="ECO:0000313" key="2">
    <source>
        <dbReference type="EMBL" id="BCR04291.1"/>
    </source>
</evidence>
<proteinExistence type="predicted"/>
<feature type="domain" description="AAA+ ATPase" evidence="1">
    <location>
        <begin position="258"/>
        <end position="449"/>
    </location>
</feature>
<dbReference type="Gene3D" id="3.40.50.300">
    <property type="entry name" value="P-loop containing nucleotide triphosphate hydrolases"/>
    <property type="match status" value="1"/>
</dbReference>
<dbReference type="SUPFAM" id="SSF52540">
    <property type="entry name" value="P-loop containing nucleoside triphosphate hydrolases"/>
    <property type="match status" value="1"/>
</dbReference>
<gene>
    <name evidence="2" type="ORF">DESUT3_13600</name>
</gene>
<accession>A0ABM8HU95</accession>
<reference evidence="2 3" key="2">
    <citation type="journal article" date="2021" name="Int. J. Syst. Evol. Microbiol.">
        <title>Isolation and Polyphasic Characterization of Desulfuromonas versatilis sp. Nov., an Electrogenic Bacteria Capable of Versatile Metabolism Isolated from a Graphene Oxide-Reducing Enrichment Culture.</title>
        <authorList>
            <person name="Xie L."/>
            <person name="Yoshida N."/>
            <person name="Ishii S."/>
            <person name="Meng L."/>
        </authorList>
    </citation>
    <scope>NUCLEOTIDE SEQUENCE [LARGE SCALE GENOMIC DNA]</scope>
    <source>
        <strain evidence="2 3">NIT-T3</strain>
    </source>
</reference>
<sequence>MIEKLKAIFREQLPDFVDFQQPGKTYLDNEYSYKVALSTMAHEMLDEWVNGAVDGLSTESFRELLGRLLRGKLPGVDIIQNLAGWRDNATFFDEILSDEAQTRQFMVHLHSLLRDAAAGSEVSDSLGRMHDWLNARDCPPNLTKVFPSFFLFVWNPKEHFFIKPRVFDQFLRNIGEKPLGTGYRLTSAEYQRVLQIMNRLRDQLTDWHPRDMIDIHSFFWVVQHWADMKLKDEKVEAGPVEDAAIEVDQPTKMDRVSMQLNLILYGPPGTGKTYELEKEFFPKFFVEVSSQGVRRCEFVTFHQSYAYEEFVEGIKPVVDSQGEGGLTYQVQDGIFKQMVAKAVSDPHHSYALFIDEINRANISKVFGELITLLESDKRMRWNEETQAWEGGIRIRLPYTHTQSPGAPLFGVPDNLHLVGTMNTADRSIALLDTALRRRFEFRELMPRPDLLSKQSVTAPGGSSSIDLDKLLEAMNDRIEFLYDRDHQIGHAYFMGVENYQQLEQVFLNRIIPLLQEYFYNDWEKVQMILADLDDSLDVDGRPKAKDNAIISYRMPKVHTLLGHTDAMAQRRLYEIPVQIEPESIIKIYDGF</sequence>
<dbReference type="EMBL" id="AP024355">
    <property type="protein sequence ID" value="BCR04291.1"/>
    <property type="molecule type" value="Genomic_DNA"/>
</dbReference>
<dbReference type="RefSeq" id="WP_221251726.1">
    <property type="nucleotide sequence ID" value="NZ_AP024355.1"/>
</dbReference>
<dbReference type="InterPro" id="IPR003593">
    <property type="entry name" value="AAA+_ATPase"/>
</dbReference>
<keyword evidence="3" id="KW-1185">Reference proteome</keyword>
<dbReference type="PANTHER" id="PTHR37291">
    <property type="entry name" value="5-METHYLCYTOSINE-SPECIFIC RESTRICTION ENZYME B"/>
    <property type="match status" value="1"/>
</dbReference>
<reference evidence="2 3" key="1">
    <citation type="journal article" date="2016" name="C (Basel)">
        <title>Selective Growth of and Electricity Production by Marine Exoelectrogenic Bacteria in Self-Aggregated Hydrogel of Microbially Reduced Graphene Oxide.</title>
        <authorList>
            <person name="Yoshida N."/>
            <person name="Goto Y."/>
            <person name="Miyata Y."/>
        </authorList>
    </citation>
    <scope>NUCLEOTIDE SEQUENCE [LARGE SCALE GENOMIC DNA]</scope>
    <source>
        <strain evidence="2 3">NIT-T3</strain>
    </source>
</reference>
<name>A0ABM8HU95_9BACT</name>
<protein>
    <recommendedName>
        <fullName evidence="1">AAA+ ATPase domain-containing protein</fullName>
    </recommendedName>
</protein>
<dbReference type="InterPro" id="IPR052934">
    <property type="entry name" value="Methyl-DNA_Rec/Restrict_Enz"/>
</dbReference>
<evidence type="ECO:0000259" key="1">
    <source>
        <dbReference type="SMART" id="SM00382"/>
    </source>
</evidence>
<dbReference type="SMART" id="SM00382">
    <property type="entry name" value="AAA"/>
    <property type="match status" value="1"/>
</dbReference>
<dbReference type="PANTHER" id="PTHR37291:SF1">
    <property type="entry name" value="TYPE IV METHYL-DIRECTED RESTRICTION ENZYME ECOKMCRB SUBUNIT"/>
    <property type="match status" value="1"/>
</dbReference>
<dbReference type="Pfam" id="PF07728">
    <property type="entry name" value="AAA_5"/>
    <property type="match status" value="1"/>
</dbReference>
<organism evidence="2 3">
    <name type="scientific">Desulfuromonas versatilis</name>
    <dbReference type="NCBI Taxonomy" id="2802975"/>
    <lineage>
        <taxon>Bacteria</taxon>
        <taxon>Pseudomonadati</taxon>
        <taxon>Thermodesulfobacteriota</taxon>
        <taxon>Desulfuromonadia</taxon>
        <taxon>Desulfuromonadales</taxon>
        <taxon>Desulfuromonadaceae</taxon>
        <taxon>Desulfuromonas</taxon>
    </lineage>
</organism>